<dbReference type="RefSeq" id="WP_089772823.1">
    <property type="nucleotide sequence ID" value="NZ_FNTX01000001.1"/>
</dbReference>
<dbReference type="EMBL" id="FNTX01000001">
    <property type="protein sequence ID" value="SEE31322.1"/>
    <property type="molecule type" value="Genomic_DNA"/>
</dbReference>
<reference evidence="7" key="1">
    <citation type="submission" date="2016-10" db="EMBL/GenBank/DDBJ databases">
        <authorList>
            <person name="Varghese N."/>
            <person name="Submissions S."/>
        </authorList>
    </citation>
    <scope>NUCLEOTIDE SEQUENCE [LARGE SCALE GENOMIC DNA]</scope>
    <source>
        <strain evidence="7">DSM 21368</strain>
    </source>
</reference>
<dbReference type="PANTHER" id="PTHR43046">
    <property type="entry name" value="GDP-MANNOSE MANNOSYL HYDROLASE"/>
    <property type="match status" value="1"/>
</dbReference>
<name>A0A1H5HTM9_9MICO</name>
<dbReference type="GO" id="GO:0016787">
    <property type="term" value="F:hydrolase activity"/>
    <property type="evidence" value="ECO:0007669"/>
    <property type="project" value="UniProtKB-KW"/>
</dbReference>
<evidence type="ECO:0000256" key="3">
    <source>
        <dbReference type="ARBA" id="ARBA00022801"/>
    </source>
</evidence>
<dbReference type="InterPro" id="IPR000086">
    <property type="entry name" value="NUDIX_hydrolase_dom"/>
</dbReference>
<dbReference type="AlphaFoldDB" id="A0A1H5HTM9"/>
<feature type="domain" description="Nudix hydrolase" evidence="5">
    <location>
        <begin position="5"/>
        <end position="132"/>
    </location>
</feature>
<accession>A0A1H5HTM9</accession>
<keyword evidence="7" id="KW-1185">Reference proteome</keyword>
<evidence type="ECO:0000259" key="5">
    <source>
        <dbReference type="PROSITE" id="PS51462"/>
    </source>
</evidence>
<dbReference type="InterPro" id="IPR015797">
    <property type="entry name" value="NUDIX_hydrolase-like_dom_sf"/>
</dbReference>
<dbReference type="PRINTS" id="PR00502">
    <property type="entry name" value="NUDIXFAMILY"/>
</dbReference>
<dbReference type="STRING" id="648782.SAMN04488554_2064"/>
<protein>
    <submittedName>
        <fullName evidence="6">ADP-ribose pyrophosphatase YjhB, NUDIX family</fullName>
    </submittedName>
</protein>
<dbReference type="PROSITE" id="PS51462">
    <property type="entry name" value="NUDIX"/>
    <property type="match status" value="1"/>
</dbReference>
<dbReference type="PROSITE" id="PS00893">
    <property type="entry name" value="NUDIX_BOX"/>
    <property type="match status" value="1"/>
</dbReference>
<comment type="similarity">
    <text evidence="2 4">Belongs to the Nudix hydrolase family.</text>
</comment>
<proteinExistence type="inferred from homology"/>
<evidence type="ECO:0000313" key="7">
    <source>
        <dbReference type="Proteomes" id="UP000199220"/>
    </source>
</evidence>
<dbReference type="PANTHER" id="PTHR43046:SF2">
    <property type="entry name" value="8-OXO-DGTP DIPHOSPHATASE-RELATED"/>
    <property type="match status" value="1"/>
</dbReference>
<dbReference type="Gene3D" id="3.90.79.10">
    <property type="entry name" value="Nucleoside Triphosphate Pyrophosphohydrolase"/>
    <property type="match status" value="1"/>
</dbReference>
<evidence type="ECO:0000256" key="1">
    <source>
        <dbReference type="ARBA" id="ARBA00001946"/>
    </source>
</evidence>
<dbReference type="OrthoDB" id="9801098at2"/>
<evidence type="ECO:0000256" key="2">
    <source>
        <dbReference type="ARBA" id="ARBA00005582"/>
    </source>
</evidence>
<evidence type="ECO:0000256" key="4">
    <source>
        <dbReference type="RuleBase" id="RU003476"/>
    </source>
</evidence>
<dbReference type="Proteomes" id="UP000199220">
    <property type="component" value="Unassembled WGS sequence"/>
</dbReference>
<dbReference type="InterPro" id="IPR020476">
    <property type="entry name" value="Nudix_hydrolase"/>
</dbReference>
<dbReference type="CDD" id="cd04690">
    <property type="entry name" value="NUDIX_Hydrolase"/>
    <property type="match status" value="1"/>
</dbReference>
<dbReference type="SUPFAM" id="SSF55811">
    <property type="entry name" value="Nudix"/>
    <property type="match status" value="1"/>
</dbReference>
<sequence>MTTSTTVLIISAVCFVRADQHLLTVRKQGTTRFMLPGGKVDPGETAAQAAVREVAEELGLEVPESALRPLGAYQEAAANEADTRVDATIFTAALPGEPRAAREIAELRWTDLRDTPTDLAPLLVRHVVPALRGATV</sequence>
<organism evidence="6 7">
    <name type="scientific">Ruania alba</name>
    <dbReference type="NCBI Taxonomy" id="648782"/>
    <lineage>
        <taxon>Bacteria</taxon>
        <taxon>Bacillati</taxon>
        <taxon>Actinomycetota</taxon>
        <taxon>Actinomycetes</taxon>
        <taxon>Micrococcales</taxon>
        <taxon>Ruaniaceae</taxon>
        <taxon>Ruania</taxon>
    </lineage>
</organism>
<evidence type="ECO:0000313" key="6">
    <source>
        <dbReference type="EMBL" id="SEE31322.1"/>
    </source>
</evidence>
<dbReference type="InterPro" id="IPR020084">
    <property type="entry name" value="NUDIX_hydrolase_CS"/>
</dbReference>
<dbReference type="Pfam" id="PF00293">
    <property type="entry name" value="NUDIX"/>
    <property type="match status" value="1"/>
</dbReference>
<comment type="cofactor">
    <cofactor evidence="1">
        <name>Mg(2+)</name>
        <dbReference type="ChEBI" id="CHEBI:18420"/>
    </cofactor>
</comment>
<gene>
    <name evidence="6" type="ORF">SAMN04488554_2064</name>
</gene>
<keyword evidence="3 4" id="KW-0378">Hydrolase</keyword>